<protein>
    <submittedName>
        <fullName evidence="1">Uncharacterized protein</fullName>
    </submittedName>
</protein>
<comment type="caution">
    <text evidence="1">The sequence shown here is derived from an EMBL/GenBank/DDBJ whole genome shotgun (WGS) entry which is preliminary data.</text>
</comment>
<proteinExistence type="predicted"/>
<dbReference type="Proteomes" id="UP001162060">
    <property type="component" value="Unassembled WGS sequence"/>
</dbReference>
<dbReference type="EMBL" id="CAKLBY020000074">
    <property type="protein sequence ID" value="CAK7924418.1"/>
    <property type="molecule type" value="Genomic_DNA"/>
</dbReference>
<reference evidence="1" key="1">
    <citation type="submission" date="2024-01" db="EMBL/GenBank/DDBJ databases">
        <authorList>
            <person name="Webb A."/>
        </authorList>
    </citation>
    <scope>NUCLEOTIDE SEQUENCE</scope>
    <source>
        <strain evidence="1">Pm1</strain>
    </source>
</reference>
<gene>
    <name evidence="1" type="ORF">PM001_LOCUS9568</name>
</gene>
<accession>A0AAV1TTN4</accession>
<sequence length="66" mass="7167">MASPHDFSPPPTIPLVTSQISVRSENYPGFFWNEDVAYSNDAAAELTGCSLSICVKAEDSNCLSER</sequence>
<dbReference type="AlphaFoldDB" id="A0AAV1TTN4"/>
<name>A0AAV1TTN4_9STRA</name>
<evidence type="ECO:0000313" key="1">
    <source>
        <dbReference type="EMBL" id="CAK7924418.1"/>
    </source>
</evidence>
<organism evidence="1 2">
    <name type="scientific">Peronospora matthiolae</name>
    <dbReference type="NCBI Taxonomy" id="2874970"/>
    <lineage>
        <taxon>Eukaryota</taxon>
        <taxon>Sar</taxon>
        <taxon>Stramenopiles</taxon>
        <taxon>Oomycota</taxon>
        <taxon>Peronosporomycetes</taxon>
        <taxon>Peronosporales</taxon>
        <taxon>Peronosporaceae</taxon>
        <taxon>Peronospora</taxon>
    </lineage>
</organism>
<evidence type="ECO:0000313" key="2">
    <source>
        <dbReference type="Proteomes" id="UP001162060"/>
    </source>
</evidence>